<dbReference type="Pfam" id="PF14398">
    <property type="entry name" value="ATPgrasp_YheCD"/>
    <property type="match status" value="1"/>
</dbReference>
<dbReference type="OrthoDB" id="7869153at2"/>
<evidence type="ECO:0000259" key="2">
    <source>
        <dbReference type="PROSITE" id="PS50975"/>
    </source>
</evidence>
<evidence type="ECO:0000313" key="6">
    <source>
        <dbReference type="Proteomes" id="UP000235114"/>
    </source>
</evidence>
<evidence type="ECO:0000313" key="4">
    <source>
        <dbReference type="EMBL" id="PLS00632.1"/>
    </source>
</evidence>
<dbReference type="AlphaFoldDB" id="A0A2N5GJE4"/>
<dbReference type="SUPFAM" id="SSF56059">
    <property type="entry name" value="Glutathione synthetase ATP-binding domain-like"/>
    <property type="match status" value="1"/>
</dbReference>
<dbReference type="GO" id="GO:0046872">
    <property type="term" value="F:metal ion binding"/>
    <property type="evidence" value="ECO:0007669"/>
    <property type="project" value="InterPro"/>
</dbReference>
<dbReference type="Proteomes" id="UP000234951">
    <property type="component" value="Unassembled WGS sequence"/>
</dbReference>
<dbReference type="InterPro" id="IPR026838">
    <property type="entry name" value="YheC/D"/>
</dbReference>
<evidence type="ECO:0000313" key="3">
    <source>
        <dbReference type="EMBL" id="PLR81185.1"/>
    </source>
</evidence>
<dbReference type="EMBL" id="PGVD01000007">
    <property type="protein sequence ID" value="PLS00632.1"/>
    <property type="molecule type" value="Genomic_DNA"/>
</dbReference>
<sequence>MIKFGIMALHLNSENKYVNEIASRAASFGIECFRFIPSQINPVTMLVTGHRYDTERSRWNAAEFPIPDILYDRCFYGDDRHSKQCIPIVSWLKNNPDITFLGYGLPNKLEIYEVLASSPLAPYLPASKPVSLPEEVLNELKRHRKIILKPVNGSGGNGIYYLEVQKEGILAKTEKQGNQVNYLFSIKSKLSRWLESLLTKKKFLVQPYLQLTDDQDRPFDVRVLLQKDANGHWLERGRGIRTGKKDGILSNLSAGGVAAPFRAWVDKVDPSLKNFICEELDELLVKIPAVLEDSFMPLFELGVDIGITKDGAVWILDLNSKPGRKVILQSLPHLQEELFSAPLLYAKKIGSAVQKERKRYNEKTLSN</sequence>
<comment type="caution">
    <text evidence="3">The sequence shown here is derived from an EMBL/GenBank/DDBJ whole genome shotgun (WGS) entry which is preliminary data.</text>
</comment>
<dbReference type="Gene3D" id="3.30.1490.20">
    <property type="entry name" value="ATP-grasp fold, A domain"/>
    <property type="match status" value="1"/>
</dbReference>
<keyword evidence="1" id="KW-0067">ATP-binding</keyword>
<dbReference type="PROSITE" id="PS50975">
    <property type="entry name" value="ATP_GRASP"/>
    <property type="match status" value="1"/>
</dbReference>
<dbReference type="RefSeq" id="WP_101578310.1">
    <property type="nucleotide sequence ID" value="NZ_PGVA01000038.1"/>
</dbReference>
<dbReference type="InterPro" id="IPR013815">
    <property type="entry name" value="ATP_grasp_subdomain_1"/>
</dbReference>
<reference evidence="4 6" key="2">
    <citation type="submission" date="2017-12" db="EMBL/GenBank/DDBJ databases">
        <title>Comparative Functional Genomics of Dry Heat Resistant strains isolated from the Viking Spacecraft.</title>
        <authorList>
            <person name="Seuylemezian A."/>
            <person name="Cooper K."/>
            <person name="Vaishampayan P."/>
        </authorList>
    </citation>
    <scope>NUCLEOTIDE SEQUENCE [LARGE SCALE GENOMIC DNA]</scope>
    <source>
        <strain evidence="4 6">ATCC 29669</strain>
    </source>
</reference>
<dbReference type="Proteomes" id="UP000235114">
    <property type="component" value="Unassembled WGS sequence"/>
</dbReference>
<keyword evidence="6" id="KW-1185">Reference proteome</keyword>
<gene>
    <name evidence="3" type="ORF">CU635_15605</name>
    <name evidence="4" type="ORF">CVD25_01715</name>
</gene>
<protein>
    <recommendedName>
        <fullName evidence="2">ATP-grasp domain-containing protein</fullName>
    </recommendedName>
</protein>
<name>A0A2N5GJE4_9BACI</name>
<keyword evidence="1" id="KW-0547">Nucleotide-binding</keyword>
<proteinExistence type="predicted"/>
<evidence type="ECO:0000313" key="5">
    <source>
        <dbReference type="Proteomes" id="UP000234951"/>
    </source>
</evidence>
<accession>A0A2N5GJE4</accession>
<dbReference type="InterPro" id="IPR011761">
    <property type="entry name" value="ATP-grasp"/>
</dbReference>
<feature type="domain" description="ATP-grasp" evidence="2">
    <location>
        <begin position="110"/>
        <end position="347"/>
    </location>
</feature>
<organism evidence="3 5">
    <name type="scientific">Bacillus canaveralius</name>
    <dbReference type="NCBI Taxonomy" id="1403243"/>
    <lineage>
        <taxon>Bacteria</taxon>
        <taxon>Bacillati</taxon>
        <taxon>Bacillota</taxon>
        <taxon>Bacilli</taxon>
        <taxon>Bacillales</taxon>
        <taxon>Bacillaceae</taxon>
        <taxon>Bacillus</taxon>
    </lineage>
</organism>
<evidence type="ECO:0000256" key="1">
    <source>
        <dbReference type="PROSITE-ProRule" id="PRU00409"/>
    </source>
</evidence>
<reference evidence="3 5" key="1">
    <citation type="submission" date="2017-11" db="EMBL/GenBank/DDBJ databases">
        <title>Comparitive Functional Genomics of Dry Heat Resistant strains isolated from the Viking Spacecraft.</title>
        <authorList>
            <person name="Seuylemezian A."/>
            <person name="Cooper K."/>
            <person name="Vaishampayan P."/>
        </authorList>
    </citation>
    <scope>NUCLEOTIDE SEQUENCE [LARGE SCALE GENOMIC DNA]</scope>
    <source>
        <strain evidence="3 5">M4.6</strain>
    </source>
</reference>
<dbReference type="GO" id="GO:0005524">
    <property type="term" value="F:ATP binding"/>
    <property type="evidence" value="ECO:0007669"/>
    <property type="project" value="UniProtKB-UniRule"/>
</dbReference>
<dbReference type="EMBL" id="PGVA01000038">
    <property type="protein sequence ID" value="PLR81185.1"/>
    <property type="molecule type" value="Genomic_DNA"/>
</dbReference>